<feature type="compositionally biased region" description="Basic and acidic residues" evidence="1">
    <location>
        <begin position="143"/>
        <end position="157"/>
    </location>
</feature>
<organism evidence="3 4">
    <name type="scientific">Hapsidospora chrysogenum (strain ATCC 11550 / CBS 779.69 / DSM 880 / IAM 14645 / JCM 23072 / IMI 49137)</name>
    <name type="common">Acremonium chrysogenum</name>
    <dbReference type="NCBI Taxonomy" id="857340"/>
    <lineage>
        <taxon>Eukaryota</taxon>
        <taxon>Fungi</taxon>
        <taxon>Dikarya</taxon>
        <taxon>Ascomycota</taxon>
        <taxon>Pezizomycotina</taxon>
        <taxon>Sordariomycetes</taxon>
        <taxon>Hypocreomycetidae</taxon>
        <taxon>Hypocreales</taxon>
        <taxon>Bionectriaceae</taxon>
        <taxon>Hapsidospora</taxon>
    </lineage>
</organism>
<evidence type="ECO:0000313" key="3">
    <source>
        <dbReference type="EMBL" id="KFH44181.1"/>
    </source>
</evidence>
<feature type="region of interest" description="Disordered" evidence="1">
    <location>
        <begin position="478"/>
        <end position="511"/>
    </location>
</feature>
<dbReference type="HOGENOM" id="CLU_021529_1_1_1"/>
<dbReference type="GO" id="GO:0006357">
    <property type="term" value="P:regulation of transcription by RNA polymerase II"/>
    <property type="evidence" value="ECO:0007669"/>
    <property type="project" value="TreeGrafter"/>
</dbReference>
<dbReference type="STRING" id="857340.A0A086T499"/>
<dbReference type="OrthoDB" id="6077919at2759"/>
<dbReference type="PANTHER" id="PTHR46179">
    <property type="entry name" value="ZINC FINGER PROTEIN"/>
    <property type="match status" value="1"/>
</dbReference>
<reference evidence="4" key="1">
    <citation type="journal article" date="2014" name="Genome Announc.">
        <title>Genome sequence and annotation of Acremonium chrysogenum, producer of the beta-lactam antibiotic cephalosporin C.</title>
        <authorList>
            <person name="Terfehr D."/>
            <person name="Dahlmann T.A."/>
            <person name="Specht T."/>
            <person name="Zadra I."/>
            <person name="Kuernsteiner H."/>
            <person name="Kueck U."/>
        </authorList>
    </citation>
    <scope>NUCLEOTIDE SEQUENCE [LARGE SCALE GENOMIC DNA]</scope>
    <source>
        <strain evidence="4">ATCC 11550 / CBS 779.69 / DSM 880 / IAM 14645 / JCM 23072 / IMI 49137</strain>
    </source>
</reference>
<feature type="compositionally biased region" description="Basic and acidic residues" evidence="1">
    <location>
        <begin position="94"/>
        <end position="103"/>
    </location>
</feature>
<feature type="compositionally biased region" description="Pro residues" evidence="1">
    <location>
        <begin position="285"/>
        <end position="298"/>
    </location>
</feature>
<keyword evidence="4" id="KW-1185">Reference proteome</keyword>
<dbReference type="InterPro" id="IPR051061">
    <property type="entry name" value="Zinc_finger_trans_reg"/>
</dbReference>
<gene>
    <name evidence="3" type="ORF">ACRE_050210</name>
</gene>
<feature type="domain" description="C2H2-type" evidence="2">
    <location>
        <begin position="419"/>
        <end position="448"/>
    </location>
</feature>
<dbReference type="PANTHER" id="PTHR46179:SF19">
    <property type="entry name" value="C2H2 FINGER DOMAIN TRANSCRIPTION FACTOR (EUROFUNG)-RELATED"/>
    <property type="match status" value="1"/>
</dbReference>
<name>A0A086T499_HAPC1</name>
<feature type="compositionally biased region" description="Low complexity" evidence="1">
    <location>
        <begin position="318"/>
        <end position="331"/>
    </location>
</feature>
<feature type="compositionally biased region" description="Basic residues" evidence="1">
    <location>
        <begin position="502"/>
        <end position="511"/>
    </location>
</feature>
<dbReference type="Gene3D" id="3.30.160.60">
    <property type="entry name" value="Classic Zinc Finger"/>
    <property type="match status" value="1"/>
</dbReference>
<dbReference type="SUPFAM" id="SSF57667">
    <property type="entry name" value="beta-beta-alpha zinc fingers"/>
    <property type="match status" value="1"/>
</dbReference>
<accession>A0A086T499</accession>
<dbReference type="Proteomes" id="UP000029964">
    <property type="component" value="Unassembled WGS sequence"/>
</dbReference>
<evidence type="ECO:0000259" key="2">
    <source>
        <dbReference type="SMART" id="SM00355"/>
    </source>
</evidence>
<evidence type="ECO:0000313" key="4">
    <source>
        <dbReference type="Proteomes" id="UP000029964"/>
    </source>
</evidence>
<dbReference type="InterPro" id="IPR013087">
    <property type="entry name" value="Znf_C2H2_type"/>
</dbReference>
<evidence type="ECO:0000256" key="1">
    <source>
        <dbReference type="SAM" id="MobiDB-lite"/>
    </source>
</evidence>
<dbReference type="SMART" id="SM00355">
    <property type="entry name" value="ZnF_C2H2"/>
    <property type="match status" value="3"/>
</dbReference>
<comment type="caution">
    <text evidence="3">The sequence shown here is derived from an EMBL/GenBank/DDBJ whole genome shotgun (WGS) entry which is preliminary data.</text>
</comment>
<dbReference type="GO" id="GO:0005634">
    <property type="term" value="C:nucleus"/>
    <property type="evidence" value="ECO:0007669"/>
    <property type="project" value="TreeGrafter"/>
</dbReference>
<feature type="region of interest" description="Disordered" evidence="1">
    <location>
        <begin position="1"/>
        <end position="166"/>
    </location>
</feature>
<proteinExistence type="predicted"/>
<feature type="compositionally biased region" description="Polar residues" evidence="1">
    <location>
        <begin position="250"/>
        <end position="263"/>
    </location>
</feature>
<feature type="compositionally biased region" description="Basic and acidic residues" evidence="1">
    <location>
        <begin position="113"/>
        <end position="136"/>
    </location>
</feature>
<feature type="compositionally biased region" description="Low complexity" evidence="1">
    <location>
        <begin position="356"/>
        <end position="372"/>
    </location>
</feature>
<dbReference type="InterPro" id="IPR036236">
    <property type="entry name" value="Znf_C2H2_sf"/>
</dbReference>
<feature type="domain" description="C2H2-type" evidence="2">
    <location>
        <begin position="388"/>
        <end position="413"/>
    </location>
</feature>
<feature type="region of interest" description="Disordered" evidence="1">
    <location>
        <begin position="181"/>
        <end position="374"/>
    </location>
</feature>
<dbReference type="AlphaFoldDB" id="A0A086T499"/>
<feature type="compositionally biased region" description="Basic and acidic residues" evidence="1">
    <location>
        <begin position="478"/>
        <end position="489"/>
    </location>
</feature>
<dbReference type="EMBL" id="JPKY01000053">
    <property type="protein sequence ID" value="KFH44181.1"/>
    <property type="molecule type" value="Genomic_DNA"/>
</dbReference>
<sequence length="511" mass="54626">MHPALEQSRPPPLQSTISDETLGAGDFSSSTSPLMQPVQVRCKPSPSPPLRVAPRAHAPRFSPGLATHTRGSLHPRDLPGPNDYTLVEFMGNGRHPEITREAGTRPLPPIDFESERGHRGDRQLTPEASRQARFDQEGPGASTREDAGKGRSSDAETGKGSLQHMAAGALEAVQVAVAVDSPSDRTELPTAADISASTRVLSLHDEPYSPGSRGPHEFSRYKHGRLFGPDPRSAMLSPPSGGLPPIVSPRSESNGLSLPSIHSTLGDIKLPPSDQDLTGRYGHPPTYPHSPPAGPRQLPPLSGAPGSPPISPPDSYHRSLPSPRSLPASSPFGSYGNSIPHRPSVDYSSGTGGDTSGTEYSAPAPSTSASTADRMSIDGITNQGVGVYMCPVTGCKAAPFQTQYLLNSHANVHSSARPHYCPVPGCPRSEGGKGFKRKNEMIRHGLVHDSPGYVCPFCPDRDHKYPRPDNLQRHVRVHHLDKSKDDPLLRDVLAQRSDGPNKGRRRRGGAQ</sequence>
<protein>
    <submittedName>
        <fullName evidence="3">Krueppel-like factor-like protein</fullName>
    </submittedName>
</protein>
<feature type="domain" description="C2H2-type" evidence="2">
    <location>
        <begin position="453"/>
        <end position="478"/>
    </location>
</feature>